<protein>
    <submittedName>
        <fullName evidence="2">Uncharacterized protein</fullName>
    </submittedName>
</protein>
<reference evidence="2" key="1">
    <citation type="submission" date="2018-05" db="EMBL/GenBank/DDBJ databases">
        <authorList>
            <person name="Lanie J.A."/>
            <person name="Ng W.-L."/>
            <person name="Kazmierczak K.M."/>
            <person name="Andrzejewski T.M."/>
            <person name="Davidsen T.M."/>
            <person name="Wayne K.J."/>
            <person name="Tettelin H."/>
            <person name="Glass J.I."/>
            <person name="Rusch D."/>
            <person name="Podicherti R."/>
            <person name="Tsui H.-C.T."/>
            <person name="Winkler M.E."/>
        </authorList>
    </citation>
    <scope>NUCLEOTIDE SEQUENCE</scope>
</reference>
<dbReference type="Gene3D" id="1.25.40.10">
    <property type="entry name" value="Tetratricopeptide repeat domain"/>
    <property type="match status" value="1"/>
</dbReference>
<keyword evidence="1" id="KW-0472">Membrane</keyword>
<dbReference type="SMART" id="SM00028">
    <property type="entry name" value="TPR"/>
    <property type="match status" value="2"/>
</dbReference>
<dbReference type="InterPro" id="IPR019734">
    <property type="entry name" value="TPR_rpt"/>
</dbReference>
<accession>A0A383EB27</accession>
<evidence type="ECO:0000256" key="1">
    <source>
        <dbReference type="SAM" id="Phobius"/>
    </source>
</evidence>
<dbReference type="InterPro" id="IPR011990">
    <property type="entry name" value="TPR-like_helical_dom_sf"/>
</dbReference>
<feature type="transmembrane region" description="Helical" evidence="1">
    <location>
        <begin position="6"/>
        <end position="28"/>
    </location>
</feature>
<evidence type="ECO:0000313" key="2">
    <source>
        <dbReference type="EMBL" id="SVE54046.1"/>
    </source>
</evidence>
<dbReference type="Pfam" id="PF13181">
    <property type="entry name" value="TPR_8"/>
    <property type="match status" value="2"/>
</dbReference>
<dbReference type="SUPFAM" id="SSF48452">
    <property type="entry name" value="TPR-like"/>
    <property type="match status" value="1"/>
</dbReference>
<organism evidence="2">
    <name type="scientific">marine metagenome</name>
    <dbReference type="NCBI Taxonomy" id="408172"/>
    <lineage>
        <taxon>unclassified sequences</taxon>
        <taxon>metagenomes</taxon>
        <taxon>ecological metagenomes</taxon>
    </lineage>
</organism>
<name>A0A383EB27_9ZZZZ</name>
<proteinExistence type="predicted"/>
<feature type="non-terminal residue" evidence="2">
    <location>
        <position position="1"/>
    </location>
</feature>
<dbReference type="EMBL" id="UINC01224429">
    <property type="protein sequence ID" value="SVE54046.1"/>
    <property type="molecule type" value="Genomic_DNA"/>
</dbReference>
<gene>
    <name evidence="2" type="ORF">METZ01_LOCUS506900</name>
</gene>
<keyword evidence="1" id="KW-1133">Transmembrane helix</keyword>
<feature type="non-terminal residue" evidence="2">
    <location>
        <position position="131"/>
    </location>
</feature>
<sequence length="131" mass="14279">VKPFIGIEVLMGGVMLSPFIVVLIYFLIKPLPTEIPPDDLLFESGVELHEGGLLDLAISEYDKAIEINRYNLQAQQKRGDAYFAKGDLGHAVVDYNEAISLRSQLISGLGSRKRAAMLSSVAEAYVGKALV</sequence>
<dbReference type="AlphaFoldDB" id="A0A383EB27"/>
<keyword evidence="1" id="KW-0812">Transmembrane</keyword>